<feature type="domain" description="RsdA/BaiN/AoA(So)-like insert" evidence="5">
    <location>
        <begin position="193"/>
        <end position="361"/>
    </location>
</feature>
<protein>
    <recommendedName>
        <fullName evidence="8">Aminoacetone oxidase family FAD-binding enzyme</fullName>
    </recommendedName>
</protein>
<keyword evidence="2" id="KW-0285">Flavoprotein</keyword>
<evidence type="ECO:0000256" key="1">
    <source>
        <dbReference type="ARBA" id="ARBA00001974"/>
    </source>
</evidence>
<dbReference type="STRING" id="142588.SAMN04488559_10892"/>
<dbReference type="Proteomes" id="UP000198948">
    <property type="component" value="Unassembled WGS sequence"/>
</dbReference>
<dbReference type="Pfam" id="PF03486">
    <property type="entry name" value="HI0933_like"/>
    <property type="match status" value="1"/>
</dbReference>
<dbReference type="PRINTS" id="PR00368">
    <property type="entry name" value="FADPNR"/>
</dbReference>
<dbReference type="PRINTS" id="PR00411">
    <property type="entry name" value="PNDRDTASEI"/>
</dbReference>
<dbReference type="InterPro" id="IPR055178">
    <property type="entry name" value="RsdA/BaiN/AoA(So)-like_dom"/>
</dbReference>
<keyword evidence="3" id="KW-0274">FAD</keyword>
<dbReference type="PANTHER" id="PTHR42887:SF2">
    <property type="entry name" value="OS12G0638800 PROTEIN"/>
    <property type="match status" value="1"/>
</dbReference>
<dbReference type="Pfam" id="PF22780">
    <property type="entry name" value="HI0933_like_1st"/>
    <property type="match status" value="1"/>
</dbReference>
<dbReference type="AlphaFoldDB" id="A0A1H9SQH8"/>
<dbReference type="InterPro" id="IPR057661">
    <property type="entry name" value="RsdA/BaiN/AoA(So)_Rossmann"/>
</dbReference>
<dbReference type="SUPFAM" id="SSF160996">
    <property type="entry name" value="HI0933 insert domain-like"/>
    <property type="match status" value="1"/>
</dbReference>
<feature type="domain" description="RsdA/BaiN/AoA(So)-like Rossmann fold-like" evidence="4">
    <location>
        <begin position="5"/>
        <end position="414"/>
    </location>
</feature>
<reference evidence="6 7" key="1">
    <citation type="submission" date="2016-10" db="EMBL/GenBank/DDBJ databases">
        <authorList>
            <person name="de Groot N.N."/>
        </authorList>
    </citation>
    <scope>NUCLEOTIDE SEQUENCE [LARGE SCALE GENOMIC DNA]</scope>
    <source>
        <strain evidence="6 7">DSM 13760</strain>
    </source>
</reference>
<name>A0A1H9SQH8_9LACT</name>
<organism evidence="6 7">
    <name type="scientific">Isobaculum melis</name>
    <dbReference type="NCBI Taxonomy" id="142588"/>
    <lineage>
        <taxon>Bacteria</taxon>
        <taxon>Bacillati</taxon>
        <taxon>Bacillota</taxon>
        <taxon>Bacilli</taxon>
        <taxon>Lactobacillales</taxon>
        <taxon>Carnobacteriaceae</taxon>
        <taxon>Isobaculum</taxon>
    </lineage>
</organism>
<evidence type="ECO:0008006" key="8">
    <source>
        <dbReference type="Google" id="ProtNLM"/>
    </source>
</evidence>
<dbReference type="InterPro" id="IPR004792">
    <property type="entry name" value="BaiN-like"/>
</dbReference>
<comment type="cofactor">
    <cofactor evidence="1">
        <name>FAD</name>
        <dbReference type="ChEBI" id="CHEBI:57692"/>
    </cofactor>
</comment>
<sequence>MDQYDVIVIGGGTSGTMAAIAAAENGAKTLVLEKNPTLGKKLLVTGGGRCNVTNNRDADDIIAHIPGNGRFLYSAFNQFNNHDIMNFFESNGVRLKEEDHGRMFPVTDKSRTILEALLAKMKALGVEIRTNATVAAVQYENQAVKSVRLADETEILCQKVIISTGGRAVPRTGSTGDGYKWAKKAGHTLSPLYPTEAPILSSEPFIENKELQGLSLRNIALKVISQKQKVVISHQMDMIFTHFGVSGPAALRCSMFVHTTMKKDQTDTVTMSLDALPELSLPALNQQLQQFQKNEGDKSLKNALKNLCPERYLLFLCKQATINEQLPLKQIEEQKLQILQQLLKDFRFQANGTLPLEKAFVTGGGISTKEVQPKTMESKLMHGLYFTGEILDINGYTGGYNITAAFITGHIAGMHAAQSCASF</sequence>
<dbReference type="PANTHER" id="PTHR42887">
    <property type="entry name" value="OS12G0638800 PROTEIN"/>
    <property type="match status" value="1"/>
</dbReference>
<dbReference type="EMBL" id="FOHA01000008">
    <property type="protein sequence ID" value="SER87055.1"/>
    <property type="molecule type" value="Genomic_DNA"/>
</dbReference>
<dbReference type="InterPro" id="IPR023166">
    <property type="entry name" value="BaiN-like_dom_sf"/>
</dbReference>
<dbReference type="Gene3D" id="1.10.8.260">
    <property type="entry name" value="HI0933 insert domain-like"/>
    <property type="match status" value="1"/>
</dbReference>
<dbReference type="Gene3D" id="3.50.50.60">
    <property type="entry name" value="FAD/NAD(P)-binding domain"/>
    <property type="match status" value="1"/>
</dbReference>
<dbReference type="InterPro" id="IPR036188">
    <property type="entry name" value="FAD/NAD-bd_sf"/>
</dbReference>
<evidence type="ECO:0000259" key="5">
    <source>
        <dbReference type="Pfam" id="PF22780"/>
    </source>
</evidence>
<keyword evidence="7" id="KW-1185">Reference proteome</keyword>
<dbReference type="Gene3D" id="2.40.30.10">
    <property type="entry name" value="Translation factors"/>
    <property type="match status" value="1"/>
</dbReference>
<evidence type="ECO:0000256" key="2">
    <source>
        <dbReference type="ARBA" id="ARBA00022630"/>
    </source>
</evidence>
<dbReference type="RefSeq" id="WP_092652096.1">
    <property type="nucleotide sequence ID" value="NZ_FOHA01000008.1"/>
</dbReference>
<accession>A0A1H9SQH8</accession>
<dbReference type="OrthoDB" id="9773233at2"/>
<evidence type="ECO:0000313" key="7">
    <source>
        <dbReference type="Proteomes" id="UP000198948"/>
    </source>
</evidence>
<dbReference type="NCBIfam" id="TIGR00275">
    <property type="entry name" value="aminoacetone oxidase family FAD-binding enzyme"/>
    <property type="match status" value="1"/>
</dbReference>
<evidence type="ECO:0000259" key="4">
    <source>
        <dbReference type="Pfam" id="PF03486"/>
    </source>
</evidence>
<gene>
    <name evidence="6" type="ORF">SAMN04488559_10892</name>
</gene>
<evidence type="ECO:0000313" key="6">
    <source>
        <dbReference type="EMBL" id="SER87055.1"/>
    </source>
</evidence>
<evidence type="ECO:0000256" key="3">
    <source>
        <dbReference type="ARBA" id="ARBA00022827"/>
    </source>
</evidence>
<dbReference type="SUPFAM" id="SSF51905">
    <property type="entry name" value="FAD/NAD(P)-binding domain"/>
    <property type="match status" value="1"/>
</dbReference>
<proteinExistence type="predicted"/>